<proteinExistence type="predicted"/>
<organism evidence="1 2">
    <name type="scientific">Capsaspora owczarzaki (strain ATCC 30864)</name>
    <dbReference type="NCBI Taxonomy" id="595528"/>
    <lineage>
        <taxon>Eukaryota</taxon>
        <taxon>Filasterea</taxon>
        <taxon>Capsaspora</taxon>
    </lineage>
</organism>
<dbReference type="EMBL" id="KE346375">
    <property type="protein sequence ID" value="KJE97647.1"/>
    <property type="molecule type" value="Genomic_DNA"/>
</dbReference>
<dbReference type="AlphaFoldDB" id="A0A0D2W0D9"/>
<gene>
    <name evidence="1" type="ORF">CAOG_010149</name>
</gene>
<evidence type="ECO:0000313" key="1">
    <source>
        <dbReference type="EMBL" id="KJE97647.1"/>
    </source>
</evidence>
<evidence type="ECO:0000313" key="2">
    <source>
        <dbReference type="Proteomes" id="UP000008743"/>
    </source>
</evidence>
<dbReference type="Proteomes" id="UP000008743">
    <property type="component" value="Unassembled WGS sequence"/>
</dbReference>
<protein>
    <submittedName>
        <fullName evidence="1">Uncharacterized protein</fullName>
    </submittedName>
</protein>
<accession>A0A0D2W0D9</accession>
<name>A0A0D2W0D9_CAPO3</name>
<dbReference type="InParanoid" id="A0A0D2W0D9"/>
<keyword evidence="2" id="KW-1185">Reference proteome</keyword>
<reference evidence="2" key="1">
    <citation type="submission" date="2011-02" db="EMBL/GenBank/DDBJ databases">
        <title>The Genome Sequence of Capsaspora owczarzaki ATCC 30864.</title>
        <authorList>
            <person name="Russ C."/>
            <person name="Cuomo C."/>
            <person name="Burger G."/>
            <person name="Gray M.W."/>
            <person name="Holland P.W.H."/>
            <person name="King N."/>
            <person name="Lang F.B.F."/>
            <person name="Roger A.J."/>
            <person name="Ruiz-Trillo I."/>
            <person name="Young S.K."/>
            <person name="Zeng Q."/>
            <person name="Gargeya S."/>
            <person name="Alvarado L."/>
            <person name="Berlin A."/>
            <person name="Chapman S.B."/>
            <person name="Chen Z."/>
            <person name="Freedman E."/>
            <person name="Gellesch M."/>
            <person name="Goldberg J."/>
            <person name="Griggs A."/>
            <person name="Gujja S."/>
            <person name="Heilman E."/>
            <person name="Heiman D."/>
            <person name="Howarth C."/>
            <person name="Mehta T."/>
            <person name="Neiman D."/>
            <person name="Pearson M."/>
            <person name="Roberts A."/>
            <person name="Saif S."/>
            <person name="Shea T."/>
            <person name="Shenoy N."/>
            <person name="Sisk P."/>
            <person name="Stolte C."/>
            <person name="Sykes S."/>
            <person name="White J."/>
            <person name="Yandava C."/>
            <person name="Haas B."/>
            <person name="Nusbaum C."/>
            <person name="Birren B."/>
        </authorList>
    </citation>
    <scope>NUCLEOTIDE SEQUENCE</scope>
    <source>
        <strain evidence="2">ATCC 30864</strain>
    </source>
</reference>
<sequence>MIPKRSAATPRSSTPLTADVRAARQKQWRADSHSMQQQARYTSKHHRKHIEVTVVAETGSKVGLKVAVVLEVRLCPSRYLV</sequence>